<proteinExistence type="predicted"/>
<protein>
    <submittedName>
        <fullName evidence="2">Spore coat protein CotJB</fullName>
    </submittedName>
</protein>
<dbReference type="RefSeq" id="WP_176255995.1">
    <property type="nucleotide sequence ID" value="NZ_BAABXL010000001.1"/>
</dbReference>
<keyword evidence="3" id="KW-1185">Reference proteome</keyword>
<name>A0ABQ0B2Y7_9FIRM</name>
<dbReference type="Proteomes" id="UP001600894">
    <property type="component" value="Unassembled WGS sequence"/>
</dbReference>
<evidence type="ECO:0000259" key="1">
    <source>
        <dbReference type="Pfam" id="PF12652"/>
    </source>
</evidence>
<keyword evidence="2" id="KW-0167">Capsid protein</keyword>
<dbReference type="EMBL" id="BAABXL010000001">
    <property type="protein sequence ID" value="GAA6270645.1"/>
    <property type="molecule type" value="Genomic_DNA"/>
</dbReference>
<dbReference type="InterPro" id="IPR024207">
    <property type="entry name" value="CotJB_dom"/>
</dbReference>
<sequence>MSDRNAILKEITEISFTADDLTLYLDTHPLDASALEAFSQANARRKSLLEHYANEFEPLTRNCVCPDTNNQTNSHTKYPGQKHFTWNDGPLPWDQQGGAL</sequence>
<dbReference type="Pfam" id="PF12652">
    <property type="entry name" value="CotJB"/>
    <property type="match status" value="1"/>
</dbReference>
<keyword evidence="2" id="KW-0946">Virion</keyword>
<accession>A0ABQ0B2Y7</accession>
<evidence type="ECO:0000313" key="3">
    <source>
        <dbReference type="Proteomes" id="UP001600894"/>
    </source>
</evidence>
<evidence type="ECO:0000313" key="2">
    <source>
        <dbReference type="EMBL" id="GAA6270645.1"/>
    </source>
</evidence>
<reference evidence="2 3" key="1">
    <citation type="submission" date="2024-04" db="EMBL/GenBank/DDBJ databases">
        <title>Defined microbial consortia suppress multidrug-resistant proinflammatory Enterobacteriaceae via ecological control.</title>
        <authorList>
            <person name="Furuichi M."/>
            <person name="Kawaguchi T."/>
            <person name="Pust M."/>
            <person name="Yasuma K."/>
            <person name="Plichta D."/>
            <person name="Hasegawa N."/>
            <person name="Ohya T."/>
            <person name="Bhattarai S."/>
            <person name="Sasajima S."/>
            <person name="Aoto Y."/>
            <person name="Tuganbaev T."/>
            <person name="Yaginuma M."/>
            <person name="Ueda M."/>
            <person name="Okahashi N."/>
            <person name="Amafuji K."/>
            <person name="Kiridooshi Y."/>
            <person name="Sugita K."/>
            <person name="Strazar M."/>
            <person name="Skelly A."/>
            <person name="Suda W."/>
            <person name="Hattori M."/>
            <person name="Nakamoto N."/>
            <person name="Caballero S."/>
            <person name="Norman J."/>
            <person name="Olle B."/>
            <person name="Tanoue T."/>
            <person name="Arita M."/>
            <person name="Bucci V."/>
            <person name="Atarashi K."/>
            <person name="Xavier R."/>
            <person name="Honda K."/>
        </authorList>
    </citation>
    <scope>NUCLEOTIDE SEQUENCE [LARGE SCALE GENOMIC DNA]</scope>
    <source>
        <strain evidence="3">f13</strain>
    </source>
</reference>
<organism evidence="2 3">
    <name type="scientific">Enterocloster alcoholdehydrogenati</name>
    <dbReference type="NCBI Taxonomy" id="2547410"/>
    <lineage>
        <taxon>Bacteria</taxon>
        <taxon>Bacillati</taxon>
        <taxon>Bacillota</taxon>
        <taxon>Clostridia</taxon>
        <taxon>Lachnospirales</taxon>
        <taxon>Lachnospiraceae</taxon>
        <taxon>Enterocloster</taxon>
    </lineage>
</organism>
<comment type="caution">
    <text evidence="2">The sequence shown here is derived from an EMBL/GenBank/DDBJ whole genome shotgun (WGS) entry which is preliminary data.</text>
</comment>
<feature type="domain" description="Protein CotJB" evidence="1">
    <location>
        <begin position="6"/>
        <end position="94"/>
    </location>
</feature>
<gene>
    <name evidence="2" type="primary">cotJB</name>
    <name evidence="2" type="ORF">F130042H8_37050</name>
</gene>